<dbReference type="InterPro" id="IPR045139">
    <property type="entry name" value="Aladin"/>
</dbReference>
<dbReference type="InterPro" id="IPR036322">
    <property type="entry name" value="WD40_repeat_dom_sf"/>
</dbReference>
<dbReference type="CDD" id="cd15860">
    <property type="entry name" value="SNARE_USE1"/>
    <property type="match status" value="1"/>
</dbReference>
<organism evidence="14 15">
    <name type="scientific">Chironomus riparius</name>
    <dbReference type="NCBI Taxonomy" id="315576"/>
    <lineage>
        <taxon>Eukaryota</taxon>
        <taxon>Metazoa</taxon>
        <taxon>Ecdysozoa</taxon>
        <taxon>Arthropoda</taxon>
        <taxon>Hexapoda</taxon>
        <taxon>Insecta</taxon>
        <taxon>Pterygota</taxon>
        <taxon>Neoptera</taxon>
        <taxon>Endopterygota</taxon>
        <taxon>Diptera</taxon>
        <taxon>Nematocera</taxon>
        <taxon>Chironomoidea</taxon>
        <taxon>Chironomidae</taxon>
        <taxon>Chironominae</taxon>
        <taxon>Chironomus</taxon>
    </lineage>
</organism>
<dbReference type="Gene3D" id="2.130.10.10">
    <property type="entry name" value="YVTN repeat-like/Quinoprotein amine dehydrogenase"/>
    <property type="match status" value="1"/>
</dbReference>
<evidence type="ECO:0000256" key="7">
    <source>
        <dbReference type="ARBA" id="ARBA00022892"/>
    </source>
</evidence>
<dbReference type="PANTHER" id="PTHR14494">
    <property type="entry name" value="ALADIN/ADRACALIN/AAAS"/>
    <property type="match status" value="1"/>
</dbReference>
<reference evidence="14" key="2">
    <citation type="submission" date="2022-10" db="EMBL/GenBank/DDBJ databases">
        <authorList>
            <consortium name="ENA_rothamsted_submissions"/>
            <consortium name="culmorum"/>
            <person name="King R."/>
        </authorList>
    </citation>
    <scope>NUCLEOTIDE SEQUENCE</scope>
</reference>
<accession>A0A9N9RZC7</accession>
<evidence type="ECO:0000256" key="4">
    <source>
        <dbReference type="ARBA" id="ARBA00022448"/>
    </source>
</evidence>
<dbReference type="GO" id="GO:0005643">
    <property type="term" value="C:nuclear pore"/>
    <property type="evidence" value="ECO:0007669"/>
    <property type="project" value="TreeGrafter"/>
</dbReference>
<evidence type="ECO:0000256" key="8">
    <source>
        <dbReference type="ARBA" id="ARBA00022927"/>
    </source>
</evidence>
<dbReference type="GO" id="GO:0016192">
    <property type="term" value="P:vesicle-mediated transport"/>
    <property type="evidence" value="ECO:0007669"/>
    <property type="project" value="UniProtKB-KW"/>
</dbReference>
<keyword evidence="6" id="KW-0256">Endoplasmic reticulum</keyword>
<keyword evidence="5 12" id="KW-0812">Transmembrane</keyword>
<gene>
    <name evidence="14" type="ORF">CHIRRI_LOCUS10693</name>
</gene>
<evidence type="ECO:0000259" key="13">
    <source>
        <dbReference type="Pfam" id="PF25460"/>
    </source>
</evidence>
<sequence>MSLNKLEINIRTLLGTCEVLSKDEDQKWRLTHYIKSLDLMIKELEDFDTADKKTIANYQEKILELKTQINYVEPPQKQKLRSRKDDSSETILKEIKQLNNAKYNRELRKELFDGDDNSGLRRRGANESAENMEKYYENIQEKLGEEMIALTRNLKEQTLAASDIIKKDTEVITRSARLTHQNIGSLEKESKKLDDHTRKALNERDICNSLLVSTKWHEYIGGKEFCMDKLRLRIEGWQDLEIISKLLMNNSRRYRAIVLNNLNPSKDFPFIKTHNWKDVRIQQMRFMSTYVFYKYIAQFGSSLEVLDLEKIIIVNGEDTSKDSLNLPKIRKLDLKQVPTTAFQVFSRYPTLTSLHFDIPAFGTQSRSLIINFFENFKHVNIEKLSICRNSLYGLSSDALASIESIIISIAKRLKMIELQDWGSCHTFERLFNKLKVSHFSINFVSHQPRIQDLNNLKPNNNLTVLELSLLNLPEIVWCQNLFLLTPCLKYLFITKIRKEIVYHAAYSLKMLEFFSYASCVIDIATEFNEHEYDDVETIEMEEGKDLGDEYDYIGKDEIFDLNGITTTRSLVIKRYSDFNSNKEMALLSSFNDSFLPGDSFINTSGPISSLPSKYTTNCVKLHAYPDINISKEIFNSHISQQDHLILPVQETLIKKFTQTLIDEGLKCSLEVLEKSESAVLSGMSKGLLKVMSYGNRLKIFMNPYKKEIPIDEYDNYTETRNWRTSPIRFIAYHPQCFKIAVASVDDSIRIYNDKSSIVTVLKNAKQKSIFALAFRPYNFSSLVVGCSSGVLIWTIDPNSNMTRPLSQAVLCRHDNHFPVTSLEFNYNGNLLATASINDTSILIWDIDKNICVPLRRFSVPFLKLQWSLNGSYLFTSTVGNIFRVWDCEKLKSDRWTISGGHIQSFQWSPCAKFLLFVTSKDPVLYCLGFADEPLFNKSNEHEIHRALPIADLSKVTSEHNESSGGIAQQIAWNGKYLAISFKESNQIAVFQTTIRQHQLLVLPMFFICGLGAIEYPSFIAFQPFYKNNSSFIDQVLTIGWSGGRVQFYPFV</sequence>
<dbReference type="InterPro" id="IPR057403">
    <property type="entry name" value="Beta-prop_Aladin"/>
</dbReference>
<protein>
    <recommendedName>
        <fullName evidence="3">Vesicle transport protein USE1</fullName>
    </recommendedName>
    <alternativeName>
        <fullName evidence="11">USE1-like protein</fullName>
    </alternativeName>
</protein>
<dbReference type="PANTHER" id="PTHR14494:SF0">
    <property type="entry name" value="ALADIN"/>
    <property type="match status" value="1"/>
</dbReference>
<evidence type="ECO:0000256" key="2">
    <source>
        <dbReference type="ARBA" id="ARBA00007891"/>
    </source>
</evidence>
<evidence type="ECO:0000256" key="6">
    <source>
        <dbReference type="ARBA" id="ARBA00022824"/>
    </source>
</evidence>
<dbReference type="SUPFAM" id="SSF52047">
    <property type="entry name" value="RNI-like"/>
    <property type="match status" value="1"/>
</dbReference>
<dbReference type="OrthoDB" id="411991at2759"/>
<dbReference type="InterPro" id="IPR001680">
    <property type="entry name" value="WD40_rpt"/>
</dbReference>
<feature type="domain" description="Aladin seven-bladed propeller" evidence="13">
    <location>
        <begin position="714"/>
        <end position="1051"/>
    </location>
</feature>
<evidence type="ECO:0000256" key="12">
    <source>
        <dbReference type="SAM" id="Phobius"/>
    </source>
</evidence>
<dbReference type="Proteomes" id="UP001153620">
    <property type="component" value="Chromosome 3"/>
</dbReference>
<dbReference type="SUPFAM" id="SSF50978">
    <property type="entry name" value="WD40 repeat-like"/>
    <property type="match status" value="1"/>
</dbReference>
<keyword evidence="8" id="KW-0653">Protein transport</keyword>
<reference evidence="14" key="1">
    <citation type="submission" date="2022-01" db="EMBL/GenBank/DDBJ databases">
        <authorList>
            <person name="King R."/>
        </authorList>
    </citation>
    <scope>NUCLEOTIDE SEQUENCE</scope>
</reference>
<dbReference type="EMBL" id="OU895879">
    <property type="protein sequence ID" value="CAG9807847.1"/>
    <property type="molecule type" value="Genomic_DNA"/>
</dbReference>
<name>A0A9N9RZC7_9DIPT</name>
<dbReference type="GO" id="GO:0015031">
    <property type="term" value="P:protein transport"/>
    <property type="evidence" value="ECO:0007669"/>
    <property type="project" value="UniProtKB-KW"/>
</dbReference>
<keyword evidence="9 12" id="KW-1133">Transmembrane helix</keyword>
<keyword evidence="7" id="KW-0931">ER-Golgi transport</keyword>
<dbReference type="Pfam" id="PF09753">
    <property type="entry name" value="Use1"/>
    <property type="match status" value="1"/>
</dbReference>
<keyword evidence="15" id="KW-1185">Reference proteome</keyword>
<comment type="subcellular location">
    <subcellularLocation>
        <location evidence="1">Endoplasmic reticulum membrane</location>
        <topology evidence="1">Single-pass type IV membrane protein</topology>
    </subcellularLocation>
</comment>
<evidence type="ECO:0000313" key="15">
    <source>
        <dbReference type="Proteomes" id="UP001153620"/>
    </source>
</evidence>
<dbReference type="InterPro" id="IPR019150">
    <property type="entry name" value="Vesicle_transport_protein_Use1"/>
</dbReference>
<keyword evidence="4" id="KW-0813">Transport</keyword>
<evidence type="ECO:0000256" key="11">
    <source>
        <dbReference type="ARBA" id="ARBA00032711"/>
    </source>
</evidence>
<dbReference type="GO" id="GO:0005789">
    <property type="term" value="C:endoplasmic reticulum membrane"/>
    <property type="evidence" value="ECO:0007669"/>
    <property type="project" value="UniProtKB-SubCell"/>
</dbReference>
<dbReference type="InterPro" id="IPR015943">
    <property type="entry name" value="WD40/YVTN_repeat-like_dom_sf"/>
</dbReference>
<comment type="similarity">
    <text evidence="2">Belongs to the USE1 family.</text>
</comment>
<evidence type="ECO:0000256" key="1">
    <source>
        <dbReference type="ARBA" id="ARBA00004163"/>
    </source>
</evidence>
<evidence type="ECO:0000256" key="10">
    <source>
        <dbReference type="ARBA" id="ARBA00023136"/>
    </source>
</evidence>
<evidence type="ECO:0000256" key="5">
    <source>
        <dbReference type="ARBA" id="ARBA00022692"/>
    </source>
</evidence>
<evidence type="ECO:0000256" key="3">
    <source>
        <dbReference type="ARBA" id="ARBA00015843"/>
    </source>
</evidence>
<feature type="transmembrane region" description="Helical" evidence="12">
    <location>
        <begin position="999"/>
        <end position="1021"/>
    </location>
</feature>
<dbReference type="SMART" id="SM00320">
    <property type="entry name" value="WD40"/>
    <property type="match status" value="4"/>
</dbReference>
<evidence type="ECO:0000256" key="9">
    <source>
        <dbReference type="ARBA" id="ARBA00022989"/>
    </source>
</evidence>
<evidence type="ECO:0000313" key="14">
    <source>
        <dbReference type="EMBL" id="CAG9807847.1"/>
    </source>
</evidence>
<dbReference type="Pfam" id="PF25460">
    <property type="entry name" value="Beta-prop_Aladin"/>
    <property type="match status" value="1"/>
</dbReference>
<dbReference type="GO" id="GO:0006913">
    <property type="term" value="P:nucleocytoplasmic transport"/>
    <property type="evidence" value="ECO:0007669"/>
    <property type="project" value="TreeGrafter"/>
</dbReference>
<dbReference type="AlphaFoldDB" id="A0A9N9RZC7"/>
<keyword evidence="10 12" id="KW-0472">Membrane</keyword>
<proteinExistence type="inferred from homology"/>